<dbReference type="AlphaFoldDB" id="A0A7X5QCD4"/>
<name>A0A7X5QCD4_9GAMM</name>
<accession>A0A7X5QCD4</accession>
<keyword evidence="2" id="KW-1185">Reference proteome</keyword>
<evidence type="ECO:0000313" key="1">
    <source>
        <dbReference type="EMBL" id="NHB91753.1"/>
    </source>
</evidence>
<dbReference type="RefSeq" id="WP_166303777.1">
    <property type="nucleotide sequence ID" value="NZ_CAWPIB010000005.1"/>
</dbReference>
<evidence type="ECO:0000313" key="2">
    <source>
        <dbReference type="Proteomes" id="UP000591844"/>
    </source>
</evidence>
<dbReference type="EMBL" id="PUJW01000005">
    <property type="protein sequence ID" value="NHB91753.1"/>
    <property type="molecule type" value="Genomic_DNA"/>
</dbReference>
<comment type="caution">
    <text evidence="1">The sequence shown here is derived from an EMBL/GenBank/DDBJ whole genome shotgun (WGS) entry which is preliminary data.</text>
</comment>
<organism evidence="1 2">
    <name type="scientific">Photorhabdus cinerea</name>
    <dbReference type="NCBI Taxonomy" id="471575"/>
    <lineage>
        <taxon>Bacteria</taxon>
        <taxon>Pseudomonadati</taxon>
        <taxon>Pseudomonadota</taxon>
        <taxon>Gammaproteobacteria</taxon>
        <taxon>Enterobacterales</taxon>
        <taxon>Morganellaceae</taxon>
        <taxon>Photorhabdus</taxon>
    </lineage>
</organism>
<sequence>MAPDLNDSYIKDLSRKPDCIKEEIVEKFYHLSKGNRLLMQVGKKIYSEFVSAQLFSSTKFAIQKKLNIFAGMGRALRLFIVMSHD</sequence>
<gene>
    <name evidence="1" type="ORF">C5469_06170</name>
</gene>
<protein>
    <submittedName>
        <fullName evidence="1">Uncharacterized protein</fullName>
    </submittedName>
</protein>
<dbReference type="Proteomes" id="UP000591844">
    <property type="component" value="Unassembled WGS sequence"/>
</dbReference>
<reference evidence="1 2" key="1">
    <citation type="submission" date="2018-02" db="EMBL/GenBank/DDBJ databases">
        <authorList>
            <person name="Machado R.A."/>
        </authorList>
    </citation>
    <scope>NUCLEOTIDE SEQUENCE [LARGE SCALE GENOMIC DNA]</scope>
    <source>
        <strain evidence="1 2">DSM 19724</strain>
    </source>
</reference>
<proteinExistence type="predicted"/>